<dbReference type="Pfam" id="PF08231">
    <property type="entry name" value="SYF2"/>
    <property type="match status" value="1"/>
</dbReference>
<keyword evidence="5 7" id="KW-0508">mRNA splicing</keyword>
<dbReference type="InterPro" id="IPR013260">
    <property type="entry name" value="mRNA_splic_SYF2"/>
</dbReference>
<gene>
    <name evidence="8" type="primary">SYF2_1</name>
    <name evidence="8" type="ORF">MS3_00009106</name>
    <name evidence="9" type="ORF">MS3_06606</name>
</gene>
<evidence type="ECO:0000256" key="5">
    <source>
        <dbReference type="ARBA" id="ARBA00023187"/>
    </source>
</evidence>
<dbReference type="EMBL" id="AMPZ03000007">
    <property type="protein sequence ID" value="KAH9580466.1"/>
    <property type="molecule type" value="Genomic_DNA"/>
</dbReference>
<organism evidence="9">
    <name type="scientific">Schistosoma haematobium</name>
    <name type="common">Blood fluke</name>
    <dbReference type="NCBI Taxonomy" id="6185"/>
    <lineage>
        <taxon>Eukaryota</taxon>
        <taxon>Metazoa</taxon>
        <taxon>Spiralia</taxon>
        <taxon>Lophotrochozoa</taxon>
        <taxon>Platyhelminthes</taxon>
        <taxon>Trematoda</taxon>
        <taxon>Digenea</taxon>
        <taxon>Strigeidida</taxon>
        <taxon>Schistosomatoidea</taxon>
        <taxon>Schistosomatidae</taxon>
        <taxon>Schistosoma</taxon>
    </lineage>
</organism>
<reference evidence="8" key="2">
    <citation type="journal article" date="2019" name="Gigascience">
        <title>High-quality Schistosoma haematobium genome achieved by single-molecule and long-range sequencing.</title>
        <authorList>
            <person name="Stroehlein A.J."/>
            <person name="Korhonen P.K."/>
            <person name="Chong T.M."/>
            <person name="Lim Y.L."/>
            <person name="Chan K.G."/>
            <person name="Webster B."/>
            <person name="Rollinson D."/>
            <person name="Brindley P.J."/>
            <person name="Gasser R.B."/>
            <person name="Young N.D."/>
        </authorList>
    </citation>
    <scope>NUCLEOTIDE SEQUENCE</scope>
</reference>
<dbReference type="PANTHER" id="PTHR13264:SF5">
    <property type="entry name" value="PRE-MRNA-SPLICING FACTOR SYF2"/>
    <property type="match status" value="1"/>
</dbReference>
<dbReference type="PANTHER" id="PTHR13264">
    <property type="entry name" value="GCIP-INTERACTING PROTEIN P29"/>
    <property type="match status" value="1"/>
</dbReference>
<dbReference type="GO" id="GO:0071013">
    <property type="term" value="C:catalytic step 2 spliceosome"/>
    <property type="evidence" value="ECO:0007669"/>
    <property type="project" value="TreeGrafter"/>
</dbReference>
<evidence type="ECO:0000256" key="1">
    <source>
        <dbReference type="ARBA" id="ARBA00004123"/>
    </source>
</evidence>
<evidence type="ECO:0000313" key="8">
    <source>
        <dbReference type="EMBL" id="KAH9580466.1"/>
    </source>
</evidence>
<dbReference type="KEGG" id="shx:MS3_00009106"/>
<dbReference type="GO" id="GO:0000974">
    <property type="term" value="C:Prp19 complex"/>
    <property type="evidence" value="ECO:0007669"/>
    <property type="project" value="TreeGrafter"/>
</dbReference>
<reference evidence="9" key="1">
    <citation type="journal article" date="2012" name="Nat. Genet.">
        <title>Whole-genome sequence of Schistosoma haematobium.</title>
        <authorList>
            <person name="Young N.D."/>
            <person name="Jex A.R."/>
            <person name="Li B."/>
            <person name="Liu S."/>
            <person name="Yang L."/>
            <person name="Xiong Z."/>
            <person name="Li Y."/>
            <person name="Cantacessi C."/>
            <person name="Hall R.S."/>
            <person name="Xu X."/>
            <person name="Chen F."/>
            <person name="Wu X."/>
            <person name="Zerlotini A."/>
            <person name="Oliveira G."/>
            <person name="Hofmann A."/>
            <person name="Zhang G."/>
            <person name="Fang X."/>
            <person name="Kang Y."/>
            <person name="Campbell B.E."/>
            <person name="Loukas A."/>
            <person name="Ranganathan S."/>
            <person name="Rollinson D."/>
            <person name="Rinaldi G."/>
            <person name="Brindley P.J."/>
            <person name="Yang H."/>
            <person name="Wang J."/>
            <person name="Wang J."/>
            <person name="Gasser R.B."/>
        </authorList>
    </citation>
    <scope>NUCLEOTIDE SEQUENCE [LARGE SCALE GENOMIC DNA]</scope>
</reference>
<sequence>MLMFSNVSKKLKMSTTGANGSSKYMEKLRELHLRVNEARKSNHIQVVEEDKRSKLPSNWEVRQKRLQWEEEDELFRLECNQQKIDPDRMRALNVSAEIADRLEIRRRKKCNTDEGFSTYADASHRKYLKMTKQIKPDLIAYQKEKEKLGDLAFPTADTIGLTDRKDTPEAVERLAKQIIEQGVKRKAYSRRRPFDADADIDYINERNKRYNELLDRHYGKYTAEIKQNLERGTAI</sequence>
<reference evidence="8" key="4">
    <citation type="journal article" date="2022" name="PLoS Pathog.">
        <title>Chromosome-level genome of Schistosoma haematobium underpins genome-wide explorations of molecular variation.</title>
        <authorList>
            <person name="Stroehlein A.J."/>
            <person name="Korhonen P.K."/>
            <person name="Lee V.V."/>
            <person name="Ralph S.A."/>
            <person name="Mentink-Kane M."/>
            <person name="You H."/>
            <person name="McManus D.P."/>
            <person name="Tchuente L.T."/>
            <person name="Stothard J.R."/>
            <person name="Kaur P."/>
            <person name="Dudchenko O."/>
            <person name="Aiden E.L."/>
            <person name="Yang B."/>
            <person name="Yang H."/>
            <person name="Emery A.M."/>
            <person name="Webster B.L."/>
            <person name="Brindley P.J."/>
            <person name="Rollinson D."/>
            <person name="Chang B.C.H."/>
            <person name="Gasser R.B."/>
            <person name="Young N.D."/>
        </authorList>
    </citation>
    <scope>NUCLEOTIDE SEQUENCE</scope>
</reference>
<evidence type="ECO:0000256" key="3">
    <source>
        <dbReference type="ARBA" id="ARBA00022664"/>
    </source>
</evidence>
<accession>A0A095C7W9</accession>
<keyword evidence="6 7" id="KW-0539">Nucleus</keyword>
<evidence type="ECO:0000256" key="6">
    <source>
        <dbReference type="ARBA" id="ARBA00023242"/>
    </source>
</evidence>
<keyword evidence="4 7" id="KW-0747">Spliceosome</keyword>
<dbReference type="STRING" id="6185.A0A095C7W9"/>
<dbReference type="EMBL" id="KL250991">
    <property type="protein sequence ID" value="KGB38233.1"/>
    <property type="molecule type" value="Genomic_DNA"/>
</dbReference>
<dbReference type="AlphaFoldDB" id="A0A095C7W9"/>
<dbReference type="RefSeq" id="XP_012797994.1">
    <property type="nucleotide sequence ID" value="XM_012942540.2"/>
</dbReference>
<dbReference type="GO" id="GO:0071014">
    <property type="term" value="C:post-mRNA release spliceosomal complex"/>
    <property type="evidence" value="ECO:0007669"/>
    <property type="project" value="TreeGrafter"/>
</dbReference>
<comment type="similarity">
    <text evidence="2 7">Belongs to the SYF2 family.</text>
</comment>
<evidence type="ECO:0000256" key="7">
    <source>
        <dbReference type="RuleBase" id="RU367148"/>
    </source>
</evidence>
<evidence type="ECO:0000313" key="10">
    <source>
        <dbReference type="Proteomes" id="UP000471633"/>
    </source>
</evidence>
<dbReference type="Proteomes" id="UP000471633">
    <property type="component" value="Unassembled WGS sequence"/>
</dbReference>
<dbReference type="GO" id="GO:0000398">
    <property type="term" value="P:mRNA splicing, via spliceosome"/>
    <property type="evidence" value="ECO:0007669"/>
    <property type="project" value="UniProtKB-UniRule"/>
</dbReference>
<name>A0A095C7W9_SCHHA</name>
<comment type="subcellular location">
    <subcellularLocation>
        <location evidence="1 7">Nucleus</location>
    </subcellularLocation>
</comment>
<comment type="subunit">
    <text evidence="7">May be part of a spliceosome complex.</text>
</comment>
<dbReference type="CTD" id="24593985"/>
<dbReference type="GeneID" id="24593985"/>
<evidence type="ECO:0000256" key="4">
    <source>
        <dbReference type="ARBA" id="ARBA00022728"/>
    </source>
</evidence>
<keyword evidence="10" id="KW-1185">Reference proteome</keyword>
<protein>
    <recommendedName>
        <fullName evidence="7">Pre-mRNA-splicing factor SYF2</fullName>
    </recommendedName>
</protein>
<keyword evidence="3 7" id="KW-0507">mRNA processing</keyword>
<comment type="function">
    <text evidence="7">Involved in pre-mRNA splicing.</text>
</comment>
<reference evidence="8" key="3">
    <citation type="submission" date="2021-06" db="EMBL/GenBank/DDBJ databases">
        <title>Chromosome-level genome assembly for S. haematobium.</title>
        <authorList>
            <person name="Stroehlein A.J."/>
        </authorList>
    </citation>
    <scope>NUCLEOTIDE SEQUENCE</scope>
</reference>
<evidence type="ECO:0000256" key="2">
    <source>
        <dbReference type="ARBA" id="ARBA00010028"/>
    </source>
</evidence>
<evidence type="ECO:0000313" key="9">
    <source>
        <dbReference type="EMBL" id="KGB38233.1"/>
    </source>
</evidence>
<proteinExistence type="inferred from homology"/>